<dbReference type="Pfam" id="PF22421">
    <property type="entry name" value="SYY_C-terminal"/>
    <property type="match status" value="1"/>
</dbReference>
<dbReference type="InterPro" id="IPR014729">
    <property type="entry name" value="Rossmann-like_a/b/a_fold"/>
</dbReference>
<evidence type="ECO:0000256" key="4">
    <source>
        <dbReference type="ARBA" id="ARBA00022840"/>
    </source>
</evidence>
<dbReference type="NCBIfam" id="TIGR00234">
    <property type="entry name" value="tyrS"/>
    <property type="match status" value="1"/>
</dbReference>
<keyword evidence="5" id="KW-0694">RNA-binding</keyword>
<dbReference type="HAMAP" id="MF_02006">
    <property type="entry name" value="Tyr_tRNA_synth_type1"/>
    <property type="match status" value="1"/>
</dbReference>
<dbReference type="FunFam" id="1.10.240.10:FF:000001">
    <property type="entry name" value="Tyrosine--tRNA ligase"/>
    <property type="match status" value="1"/>
</dbReference>
<dbReference type="Gene3D" id="3.10.290.10">
    <property type="entry name" value="RNA-binding S4 domain"/>
    <property type="match status" value="1"/>
</dbReference>
<dbReference type="EMBL" id="UOED01000107">
    <property type="protein sequence ID" value="VAV96397.1"/>
    <property type="molecule type" value="Genomic_DNA"/>
</dbReference>
<gene>
    <name evidence="11" type="ORF">MNBD_ALPHA02-2407</name>
</gene>
<dbReference type="PRINTS" id="PR01040">
    <property type="entry name" value="TRNASYNTHTYR"/>
</dbReference>
<dbReference type="GO" id="GO:0006437">
    <property type="term" value="P:tyrosyl-tRNA aminoacylation"/>
    <property type="evidence" value="ECO:0007669"/>
    <property type="project" value="InterPro"/>
</dbReference>
<feature type="domain" description="Tyrosine--tRNA ligase SYY-like C-terminal" evidence="10">
    <location>
        <begin position="349"/>
        <end position="431"/>
    </location>
</feature>
<keyword evidence="3" id="KW-0547">Nucleotide-binding</keyword>
<evidence type="ECO:0000256" key="8">
    <source>
        <dbReference type="ARBA" id="ARBA00033323"/>
    </source>
</evidence>
<dbReference type="InterPro" id="IPR036986">
    <property type="entry name" value="S4_RNA-bd_sf"/>
</dbReference>
<dbReference type="InterPro" id="IPR054608">
    <property type="entry name" value="SYY-like_C"/>
</dbReference>
<evidence type="ECO:0000256" key="2">
    <source>
        <dbReference type="ARBA" id="ARBA00022598"/>
    </source>
</evidence>
<dbReference type="SUPFAM" id="SSF55174">
    <property type="entry name" value="Alpha-L RNA-binding motif"/>
    <property type="match status" value="1"/>
</dbReference>
<organism evidence="11">
    <name type="scientific">hydrothermal vent metagenome</name>
    <dbReference type="NCBI Taxonomy" id="652676"/>
    <lineage>
        <taxon>unclassified sequences</taxon>
        <taxon>metagenomes</taxon>
        <taxon>ecological metagenomes</taxon>
    </lineage>
</organism>
<dbReference type="EC" id="6.1.1.1" evidence="1"/>
<sequence length="434" mass="48404">MMRQFMGKEKVMTNDIDNFTPKSDFLRTMKERGFIHQCTDLFALDSKLLQGGLPAYIGFDCTATSLHVGSLVQIMMLRHLQKCGHKPIVLMGGGTTRIGDPTGRDESRKMLSDEGIMTNMAGIRSVFEKYLIFGDGPTDAVMVNNADWLDRLNYIEFLRDMGTHFTINRMLTFDSVKLRLEREQPMTFLEFNYMILQAYDYLELGRLNECLLQMGGSDQWGNIINGVELNRRVDGREVFGLTTPLVTLASGQKMGKSLSGAVWLNDDMLSSYDFWQFWRNTADADVGKFLRLFTELPMAEIERLEKLEGAGINEAKKILANEATALCHGAEAAQTAEETARQAFEQKSLSADLPTVSVAKTDLEKGIAIGDLYVTAGLTKSKGEARRLIKQGGARLNDDKISDGEAVITLKQLNSEGTIKLSAGKKKHILIKPE</sequence>
<evidence type="ECO:0000256" key="6">
    <source>
        <dbReference type="ARBA" id="ARBA00022917"/>
    </source>
</evidence>
<name>A0A3B0RVW2_9ZZZZ</name>
<accession>A0A3B0RVW2</accession>
<dbReference type="PROSITE" id="PS50889">
    <property type="entry name" value="S4"/>
    <property type="match status" value="1"/>
</dbReference>
<evidence type="ECO:0000256" key="5">
    <source>
        <dbReference type="ARBA" id="ARBA00022884"/>
    </source>
</evidence>
<evidence type="ECO:0000256" key="3">
    <source>
        <dbReference type="ARBA" id="ARBA00022741"/>
    </source>
</evidence>
<dbReference type="InterPro" id="IPR002307">
    <property type="entry name" value="Tyr-tRNA-ligase"/>
</dbReference>
<dbReference type="SUPFAM" id="SSF52374">
    <property type="entry name" value="Nucleotidylyl transferase"/>
    <property type="match status" value="1"/>
</dbReference>
<evidence type="ECO:0000256" key="7">
    <source>
        <dbReference type="ARBA" id="ARBA00023146"/>
    </source>
</evidence>
<dbReference type="GO" id="GO:0003723">
    <property type="term" value="F:RNA binding"/>
    <property type="evidence" value="ECO:0007669"/>
    <property type="project" value="UniProtKB-KW"/>
</dbReference>
<keyword evidence="2 11" id="KW-0436">Ligase</keyword>
<keyword evidence="7 11" id="KW-0030">Aminoacyl-tRNA synthetase</keyword>
<protein>
    <recommendedName>
        <fullName evidence="1">tyrosine--tRNA ligase</fullName>
        <ecNumber evidence="1">6.1.1.1</ecNumber>
    </recommendedName>
    <alternativeName>
        <fullName evidence="8">Tyrosyl-tRNA synthetase</fullName>
    </alternativeName>
</protein>
<dbReference type="InterPro" id="IPR024088">
    <property type="entry name" value="Tyr-tRNA-ligase_bac-type"/>
</dbReference>
<dbReference type="CDD" id="cd00165">
    <property type="entry name" value="S4"/>
    <property type="match status" value="1"/>
</dbReference>
<evidence type="ECO:0000256" key="1">
    <source>
        <dbReference type="ARBA" id="ARBA00013160"/>
    </source>
</evidence>
<reference evidence="11" key="1">
    <citation type="submission" date="2018-06" db="EMBL/GenBank/DDBJ databases">
        <authorList>
            <person name="Zhirakovskaya E."/>
        </authorList>
    </citation>
    <scope>NUCLEOTIDE SEQUENCE</scope>
</reference>
<dbReference type="GO" id="GO:0004831">
    <property type="term" value="F:tyrosine-tRNA ligase activity"/>
    <property type="evidence" value="ECO:0007669"/>
    <property type="project" value="UniProtKB-EC"/>
</dbReference>
<evidence type="ECO:0000313" key="11">
    <source>
        <dbReference type="EMBL" id="VAV96397.1"/>
    </source>
</evidence>
<dbReference type="InterPro" id="IPR024107">
    <property type="entry name" value="Tyr-tRNA-ligase_bac_1"/>
</dbReference>
<keyword evidence="6" id="KW-0648">Protein biosynthesis</keyword>
<dbReference type="GO" id="GO:0005524">
    <property type="term" value="F:ATP binding"/>
    <property type="evidence" value="ECO:0007669"/>
    <property type="project" value="UniProtKB-KW"/>
</dbReference>
<dbReference type="AlphaFoldDB" id="A0A3B0RVW2"/>
<dbReference type="PANTHER" id="PTHR11766">
    <property type="entry name" value="TYROSYL-TRNA SYNTHETASE"/>
    <property type="match status" value="1"/>
</dbReference>
<proteinExistence type="inferred from homology"/>
<dbReference type="Gene3D" id="3.40.50.620">
    <property type="entry name" value="HUPs"/>
    <property type="match status" value="1"/>
</dbReference>
<dbReference type="InterPro" id="IPR002305">
    <property type="entry name" value="aa-tRNA-synth_Ic"/>
</dbReference>
<comment type="catalytic activity">
    <reaction evidence="9">
        <text>tRNA(Tyr) + L-tyrosine + ATP = L-tyrosyl-tRNA(Tyr) + AMP + diphosphate + H(+)</text>
        <dbReference type="Rhea" id="RHEA:10220"/>
        <dbReference type="Rhea" id="RHEA-COMP:9706"/>
        <dbReference type="Rhea" id="RHEA-COMP:9707"/>
        <dbReference type="ChEBI" id="CHEBI:15378"/>
        <dbReference type="ChEBI" id="CHEBI:30616"/>
        <dbReference type="ChEBI" id="CHEBI:33019"/>
        <dbReference type="ChEBI" id="CHEBI:58315"/>
        <dbReference type="ChEBI" id="CHEBI:78442"/>
        <dbReference type="ChEBI" id="CHEBI:78536"/>
        <dbReference type="ChEBI" id="CHEBI:456215"/>
        <dbReference type="EC" id="6.1.1.1"/>
    </reaction>
</comment>
<dbReference type="Pfam" id="PF00579">
    <property type="entry name" value="tRNA-synt_1b"/>
    <property type="match status" value="1"/>
</dbReference>
<dbReference type="PANTHER" id="PTHR11766:SF0">
    <property type="entry name" value="TYROSINE--TRNA LIGASE, MITOCHONDRIAL"/>
    <property type="match status" value="1"/>
</dbReference>
<evidence type="ECO:0000259" key="10">
    <source>
        <dbReference type="Pfam" id="PF22421"/>
    </source>
</evidence>
<keyword evidence="4" id="KW-0067">ATP-binding</keyword>
<evidence type="ECO:0000256" key="9">
    <source>
        <dbReference type="ARBA" id="ARBA00048248"/>
    </source>
</evidence>
<dbReference type="GO" id="GO:0005829">
    <property type="term" value="C:cytosol"/>
    <property type="evidence" value="ECO:0007669"/>
    <property type="project" value="TreeGrafter"/>
</dbReference>
<dbReference type="Gene3D" id="1.10.240.10">
    <property type="entry name" value="Tyrosyl-Transfer RNA Synthetase"/>
    <property type="match status" value="1"/>
</dbReference>
<dbReference type="CDD" id="cd00805">
    <property type="entry name" value="TyrRS_core"/>
    <property type="match status" value="1"/>
</dbReference>